<dbReference type="OrthoDB" id="9804020at2"/>
<keyword evidence="3" id="KW-0805">Transcription regulation</keyword>
<dbReference type="GO" id="GO:0003677">
    <property type="term" value="F:DNA binding"/>
    <property type="evidence" value="ECO:0007669"/>
    <property type="project" value="UniProtKB-KW"/>
</dbReference>
<gene>
    <name evidence="7" type="ORF">AWB72_04120</name>
</gene>
<dbReference type="PANTHER" id="PTHR46577">
    <property type="entry name" value="HTH-TYPE TRANSCRIPTIONAL REGULATORY PROTEIN GABR"/>
    <property type="match status" value="1"/>
</dbReference>
<dbReference type="SMART" id="SM00345">
    <property type="entry name" value="HTH_GNTR"/>
    <property type="match status" value="1"/>
</dbReference>
<dbReference type="SUPFAM" id="SSF53383">
    <property type="entry name" value="PLP-dependent transferases"/>
    <property type="match status" value="1"/>
</dbReference>
<dbReference type="InterPro" id="IPR000524">
    <property type="entry name" value="Tscrpt_reg_HTH_GntR"/>
</dbReference>
<dbReference type="RefSeq" id="WP_040049944.1">
    <property type="nucleotide sequence ID" value="NZ_FCNV02000010.1"/>
</dbReference>
<keyword evidence="5" id="KW-0804">Transcription</keyword>
<dbReference type="InterPro" id="IPR004839">
    <property type="entry name" value="Aminotransferase_I/II_large"/>
</dbReference>
<sequence length="473" mass="51876">MNALPLTIDGETGVPLTEQIVSQIEAMIRSRRVLAGAKLPSIRQLAAEQRISRFPVIEAYDRLASRGLIQPKHGSGFFVANRVDDRDGESGNCDPRLAEEESNQVLQQFNYPGETLKLSSGFIPESWRDVDGLTQAIRQASRSDVSSVIDYAIPHGDATLRQQITLRLNALGIAADLPNVMITNGASQALDLIVRTMLKPGDTVFVEDPGYYNLFGLLKLQGVRLVGVPRLASGPDIDVAEALLKQHKPKLFFVNTVFQNPTATNIAPQVAFKLLQLATLHGFSIVEDDIYADFQSVPTQRLASLDQLDRVIYVGGLSKTLSSSLRIGYLAANRQLVKDLVDVKVLTSLGGTRFAESVAASLLERGTYRKYLERLRKRVRDSLSSAVQLLEGYGWQVFDEPSGGSLVWARVPGIDDSAVLVDEAAKFGVTLAPGSYYRPNGEACAWVRINSAYAGDRRAARFFEHMAEKRDAA</sequence>
<evidence type="ECO:0000313" key="7">
    <source>
        <dbReference type="EMBL" id="SAL39717.1"/>
    </source>
</evidence>
<dbReference type="PANTHER" id="PTHR46577:SF2">
    <property type="entry name" value="TRANSCRIPTIONAL REGULATORY PROTEIN"/>
    <property type="match status" value="1"/>
</dbReference>
<dbReference type="Proteomes" id="UP000198263">
    <property type="component" value="Unassembled WGS sequence"/>
</dbReference>
<dbReference type="GO" id="GO:0003700">
    <property type="term" value="F:DNA-binding transcription factor activity"/>
    <property type="evidence" value="ECO:0007669"/>
    <property type="project" value="InterPro"/>
</dbReference>
<evidence type="ECO:0000313" key="8">
    <source>
        <dbReference type="Proteomes" id="UP000198263"/>
    </source>
</evidence>
<evidence type="ECO:0000256" key="3">
    <source>
        <dbReference type="ARBA" id="ARBA00023015"/>
    </source>
</evidence>
<evidence type="ECO:0000259" key="6">
    <source>
        <dbReference type="PROSITE" id="PS50949"/>
    </source>
</evidence>
<dbReference type="GO" id="GO:0030170">
    <property type="term" value="F:pyridoxal phosphate binding"/>
    <property type="evidence" value="ECO:0007669"/>
    <property type="project" value="InterPro"/>
</dbReference>
<dbReference type="AlphaFoldDB" id="A0A658R1C7"/>
<comment type="caution">
    <text evidence="7">The sequence shown here is derived from an EMBL/GenBank/DDBJ whole genome shotgun (WGS) entry which is preliminary data.</text>
</comment>
<dbReference type="InterPro" id="IPR015421">
    <property type="entry name" value="PyrdxlP-dep_Trfase_major"/>
</dbReference>
<dbReference type="Gene3D" id="3.40.640.10">
    <property type="entry name" value="Type I PLP-dependent aspartate aminotransferase-like (Major domain)"/>
    <property type="match status" value="1"/>
</dbReference>
<comment type="similarity">
    <text evidence="1">In the C-terminal section; belongs to the class-I pyridoxal-phosphate-dependent aminotransferase family.</text>
</comment>
<proteinExistence type="inferred from homology"/>
<dbReference type="CDD" id="cd00609">
    <property type="entry name" value="AAT_like"/>
    <property type="match status" value="1"/>
</dbReference>
<name>A0A658R1C7_9BURK</name>
<feature type="domain" description="HTH gntR-type" evidence="6">
    <location>
        <begin position="14"/>
        <end position="82"/>
    </location>
</feature>
<evidence type="ECO:0000256" key="5">
    <source>
        <dbReference type="ARBA" id="ARBA00023163"/>
    </source>
</evidence>
<dbReference type="Pfam" id="PF00392">
    <property type="entry name" value="GntR"/>
    <property type="match status" value="1"/>
</dbReference>
<dbReference type="InterPro" id="IPR036390">
    <property type="entry name" value="WH_DNA-bd_sf"/>
</dbReference>
<dbReference type="CDD" id="cd07377">
    <property type="entry name" value="WHTH_GntR"/>
    <property type="match status" value="1"/>
</dbReference>
<keyword evidence="8" id="KW-1185">Reference proteome</keyword>
<organism evidence="7 8">
    <name type="scientific">Caballeronia concitans</name>
    <dbReference type="NCBI Taxonomy" id="1777133"/>
    <lineage>
        <taxon>Bacteria</taxon>
        <taxon>Pseudomonadati</taxon>
        <taxon>Pseudomonadota</taxon>
        <taxon>Betaproteobacteria</taxon>
        <taxon>Burkholderiales</taxon>
        <taxon>Burkholderiaceae</taxon>
        <taxon>Caballeronia</taxon>
    </lineage>
</organism>
<dbReference type="PROSITE" id="PS50949">
    <property type="entry name" value="HTH_GNTR"/>
    <property type="match status" value="1"/>
</dbReference>
<dbReference type="Gene3D" id="1.10.10.10">
    <property type="entry name" value="Winged helix-like DNA-binding domain superfamily/Winged helix DNA-binding domain"/>
    <property type="match status" value="1"/>
</dbReference>
<evidence type="ECO:0000256" key="1">
    <source>
        <dbReference type="ARBA" id="ARBA00005384"/>
    </source>
</evidence>
<reference evidence="7 8" key="1">
    <citation type="submission" date="2016-01" db="EMBL/GenBank/DDBJ databases">
        <authorList>
            <person name="Peeters C."/>
        </authorList>
    </citation>
    <scope>NUCLEOTIDE SEQUENCE [LARGE SCALE GENOMIC DNA]</scope>
    <source>
        <strain evidence="7">LMG 29315</strain>
    </source>
</reference>
<accession>A0A658R1C7</accession>
<dbReference type="InterPro" id="IPR015424">
    <property type="entry name" value="PyrdxlP-dep_Trfase"/>
</dbReference>
<keyword evidence="4" id="KW-0238">DNA-binding</keyword>
<dbReference type="Pfam" id="PF00155">
    <property type="entry name" value="Aminotran_1_2"/>
    <property type="match status" value="1"/>
</dbReference>
<dbReference type="SUPFAM" id="SSF46785">
    <property type="entry name" value="Winged helix' DNA-binding domain"/>
    <property type="match status" value="1"/>
</dbReference>
<dbReference type="InterPro" id="IPR051446">
    <property type="entry name" value="HTH_trans_reg/aminotransferase"/>
</dbReference>
<dbReference type="InterPro" id="IPR036388">
    <property type="entry name" value="WH-like_DNA-bd_sf"/>
</dbReference>
<protein>
    <submittedName>
        <fullName evidence="7">GntR family transcriptional regulator</fullName>
    </submittedName>
</protein>
<dbReference type="EMBL" id="FCNV02000010">
    <property type="protein sequence ID" value="SAL39717.1"/>
    <property type="molecule type" value="Genomic_DNA"/>
</dbReference>
<keyword evidence="2" id="KW-0663">Pyridoxal phosphate</keyword>
<evidence type="ECO:0000256" key="2">
    <source>
        <dbReference type="ARBA" id="ARBA00022898"/>
    </source>
</evidence>
<evidence type="ECO:0000256" key="4">
    <source>
        <dbReference type="ARBA" id="ARBA00023125"/>
    </source>
</evidence>